<dbReference type="Pfam" id="PF00702">
    <property type="entry name" value="Hydrolase"/>
    <property type="match status" value="1"/>
</dbReference>
<dbReference type="SFLD" id="SFLDS00003">
    <property type="entry name" value="Haloacid_Dehalogenase"/>
    <property type="match status" value="1"/>
</dbReference>
<dbReference type="Proteomes" id="UP000535511">
    <property type="component" value="Unassembled WGS sequence"/>
</dbReference>
<accession>A0A7Y9JAI9</accession>
<feature type="region of interest" description="Disordered" evidence="6">
    <location>
        <begin position="243"/>
        <end position="270"/>
    </location>
</feature>
<proteinExistence type="inferred from homology"/>
<evidence type="ECO:0000256" key="1">
    <source>
        <dbReference type="ARBA" id="ARBA00001946"/>
    </source>
</evidence>
<evidence type="ECO:0000313" key="7">
    <source>
        <dbReference type="EMBL" id="NYD40374.1"/>
    </source>
</evidence>
<dbReference type="InterPro" id="IPR023198">
    <property type="entry name" value="PGP-like_dom2"/>
</dbReference>
<dbReference type="InterPro" id="IPR036412">
    <property type="entry name" value="HAD-like_sf"/>
</dbReference>
<comment type="similarity">
    <text evidence="2">Belongs to the HAD-like hydrolase superfamily. CbbY/CbbZ/Gph/YieH family.</text>
</comment>
<evidence type="ECO:0000256" key="6">
    <source>
        <dbReference type="SAM" id="MobiDB-lite"/>
    </source>
</evidence>
<comment type="caution">
    <text evidence="7">The sequence shown here is derived from an EMBL/GenBank/DDBJ whole genome shotgun (WGS) entry which is preliminary data.</text>
</comment>
<protein>
    <submittedName>
        <fullName evidence="7">Beta-phosphoglucomutase-like phosphatase (HAD superfamily)</fullName>
    </submittedName>
</protein>
<dbReference type="InterPro" id="IPR051600">
    <property type="entry name" value="Beta-PGM-like"/>
</dbReference>
<keyword evidence="3" id="KW-0479">Metal-binding</keyword>
<organism evidence="7 8">
    <name type="scientific">Nocardioides panaciterrulae</name>
    <dbReference type="NCBI Taxonomy" id="661492"/>
    <lineage>
        <taxon>Bacteria</taxon>
        <taxon>Bacillati</taxon>
        <taxon>Actinomycetota</taxon>
        <taxon>Actinomycetes</taxon>
        <taxon>Propionibacteriales</taxon>
        <taxon>Nocardioidaceae</taxon>
        <taxon>Nocardioides</taxon>
    </lineage>
</organism>
<dbReference type="InterPro" id="IPR023214">
    <property type="entry name" value="HAD_sf"/>
</dbReference>
<dbReference type="PANTHER" id="PTHR46193">
    <property type="entry name" value="6-PHOSPHOGLUCONATE PHOSPHATASE"/>
    <property type="match status" value="1"/>
</dbReference>
<keyword evidence="4" id="KW-0460">Magnesium</keyword>
<dbReference type="SFLD" id="SFLDG01129">
    <property type="entry name" value="C1.5:_HAD__Beta-PGM__Phosphata"/>
    <property type="match status" value="1"/>
</dbReference>
<evidence type="ECO:0000256" key="3">
    <source>
        <dbReference type="ARBA" id="ARBA00022723"/>
    </source>
</evidence>
<dbReference type="AlphaFoldDB" id="A0A7Y9JAI9"/>
<reference evidence="7 8" key="1">
    <citation type="submission" date="2020-07" db="EMBL/GenBank/DDBJ databases">
        <title>Sequencing the genomes of 1000 actinobacteria strains.</title>
        <authorList>
            <person name="Klenk H.-P."/>
        </authorList>
    </citation>
    <scope>NUCLEOTIDE SEQUENCE [LARGE SCALE GENOMIC DNA]</scope>
    <source>
        <strain evidence="7 8">DSM 21350</strain>
    </source>
</reference>
<gene>
    <name evidence="7" type="ORF">BJZ21_000457</name>
</gene>
<evidence type="ECO:0000256" key="4">
    <source>
        <dbReference type="ARBA" id="ARBA00022842"/>
    </source>
</evidence>
<dbReference type="GO" id="GO:0003824">
    <property type="term" value="F:catalytic activity"/>
    <property type="evidence" value="ECO:0007669"/>
    <property type="project" value="UniProtKB-ARBA"/>
</dbReference>
<evidence type="ECO:0000256" key="2">
    <source>
        <dbReference type="ARBA" id="ARBA00006171"/>
    </source>
</evidence>
<keyword evidence="8" id="KW-1185">Reference proteome</keyword>
<dbReference type="Gene3D" id="3.40.50.1000">
    <property type="entry name" value="HAD superfamily/HAD-like"/>
    <property type="match status" value="1"/>
</dbReference>
<sequence>MPTPPAPDLSAVSTLLLDADSTLVATEEQAYAAAAGVRRQLLHRLAATRWDGDRLREHWRGRSFRRIVCDLAAEEGVRLGEAELADWVDREERCVTARLRGCLAPDPATGQALTRIAERRLLAAVGSTSSARMDACLAAAGLDELLPAERRFSGEDSLALAASKPDPSVHLHAVLRLGVRPEETLAVESTRCGVRAAVAAELTTIGNLVHVPESERPARRAALLGAGALRVVEDWQELASLLAEAPRPQERRSRGSGRVPTPRLSPGLPTGLAARGQAVAGIAAVSPAV</sequence>
<keyword evidence="5" id="KW-0119">Carbohydrate metabolism</keyword>
<dbReference type="GO" id="GO:0046872">
    <property type="term" value="F:metal ion binding"/>
    <property type="evidence" value="ECO:0007669"/>
    <property type="project" value="UniProtKB-KW"/>
</dbReference>
<name>A0A7Y9JAI9_9ACTN</name>
<evidence type="ECO:0000256" key="5">
    <source>
        <dbReference type="ARBA" id="ARBA00023277"/>
    </source>
</evidence>
<dbReference type="EMBL" id="JACCBG010000001">
    <property type="protein sequence ID" value="NYD40374.1"/>
    <property type="molecule type" value="Genomic_DNA"/>
</dbReference>
<dbReference type="Gene3D" id="1.10.150.240">
    <property type="entry name" value="Putative phosphatase, domain 2"/>
    <property type="match status" value="1"/>
</dbReference>
<comment type="cofactor">
    <cofactor evidence="1">
        <name>Mg(2+)</name>
        <dbReference type="ChEBI" id="CHEBI:18420"/>
    </cofactor>
</comment>
<evidence type="ECO:0000313" key="8">
    <source>
        <dbReference type="Proteomes" id="UP000535511"/>
    </source>
</evidence>
<dbReference type="SUPFAM" id="SSF56784">
    <property type="entry name" value="HAD-like"/>
    <property type="match status" value="1"/>
</dbReference>
<dbReference type="PANTHER" id="PTHR46193:SF18">
    <property type="entry name" value="HEXITOL PHOSPHATASE B"/>
    <property type="match status" value="1"/>
</dbReference>
<dbReference type="RefSeq" id="WP_179662276.1">
    <property type="nucleotide sequence ID" value="NZ_JACCBG010000001.1"/>
</dbReference>